<feature type="transmembrane region" description="Helical" evidence="2">
    <location>
        <begin position="142"/>
        <end position="159"/>
    </location>
</feature>
<keyword evidence="4" id="KW-1185">Reference proteome</keyword>
<feature type="compositionally biased region" description="Polar residues" evidence="1">
    <location>
        <begin position="59"/>
        <end position="77"/>
    </location>
</feature>
<dbReference type="AlphaFoldDB" id="A0A843TZ77"/>
<proteinExistence type="predicted"/>
<feature type="transmembrane region" description="Helical" evidence="2">
    <location>
        <begin position="165"/>
        <end position="182"/>
    </location>
</feature>
<sequence length="478" mass="54069">DISDTTVTAVVWPDYSPTPNLSKWFRGRKERDSEKKDWLAYASLEYSLNRLPRMGVPGNGNNLSHGTSPQVPSTGRKTSVDRTRELAQVMTPKSIAISLQPARPSRPDRDLHERRDLVTTGQARCHATTTTPTLRCLLGLLLLRRLLGVLLLLLVRLVLLRLRKLLSLLLVLSPLLLTRCLLLRRVLVLRRLLSVLHWLLLLQGFPMGQSLLKWPGKPQCCRNCSSQRKWKSYYRGYPLDAGGGLRHGLSQGGTHVCRHTPPQVWSQSCYEPLCTRLIAACDMRHMPQQPDKPLVVLRNCEVVLNQRMELVPSLTSSVVEEVLAMEDLRKPLPSDVIQPLPLEVSLPLNSPPLKGCSLELVHCQSNLVLLSALHGLEDVLQLMGPALCLVWIILTVEHRWSKVQEPLKESGPVLRNRRPLPPGSGTPSARPLLTLWLLHLWLYLLLRHHWRRYRKLNTCCCLPGLVHSLVQVPKELLC</sequence>
<reference evidence="3" key="1">
    <citation type="submission" date="2017-07" db="EMBL/GenBank/DDBJ databases">
        <title>Taro Niue Genome Assembly and Annotation.</title>
        <authorList>
            <person name="Atibalentja N."/>
            <person name="Keating K."/>
            <person name="Fields C.J."/>
        </authorList>
    </citation>
    <scope>NUCLEOTIDE SEQUENCE</scope>
    <source>
        <strain evidence="3">Niue_2</strain>
        <tissue evidence="3">Leaf</tissue>
    </source>
</reference>
<accession>A0A843TZ77</accession>
<keyword evidence="2" id="KW-0812">Transmembrane</keyword>
<dbReference type="Proteomes" id="UP000652761">
    <property type="component" value="Unassembled WGS sequence"/>
</dbReference>
<evidence type="ECO:0000256" key="1">
    <source>
        <dbReference type="SAM" id="MobiDB-lite"/>
    </source>
</evidence>
<organism evidence="3 4">
    <name type="scientific">Colocasia esculenta</name>
    <name type="common">Wild taro</name>
    <name type="synonym">Arum esculentum</name>
    <dbReference type="NCBI Taxonomy" id="4460"/>
    <lineage>
        <taxon>Eukaryota</taxon>
        <taxon>Viridiplantae</taxon>
        <taxon>Streptophyta</taxon>
        <taxon>Embryophyta</taxon>
        <taxon>Tracheophyta</taxon>
        <taxon>Spermatophyta</taxon>
        <taxon>Magnoliopsida</taxon>
        <taxon>Liliopsida</taxon>
        <taxon>Araceae</taxon>
        <taxon>Aroideae</taxon>
        <taxon>Colocasieae</taxon>
        <taxon>Colocasia</taxon>
    </lineage>
</organism>
<evidence type="ECO:0000313" key="3">
    <source>
        <dbReference type="EMBL" id="MQL76708.1"/>
    </source>
</evidence>
<protein>
    <submittedName>
        <fullName evidence="3">Uncharacterized protein</fullName>
    </submittedName>
</protein>
<keyword evidence="2" id="KW-1133">Transmembrane helix</keyword>
<name>A0A843TZ77_COLES</name>
<comment type="caution">
    <text evidence="3">The sequence shown here is derived from an EMBL/GenBank/DDBJ whole genome shotgun (WGS) entry which is preliminary data.</text>
</comment>
<feature type="region of interest" description="Disordered" evidence="1">
    <location>
        <begin position="56"/>
        <end position="77"/>
    </location>
</feature>
<dbReference type="EMBL" id="NMUH01000314">
    <property type="protein sequence ID" value="MQL76708.1"/>
    <property type="molecule type" value="Genomic_DNA"/>
</dbReference>
<gene>
    <name evidence="3" type="ORF">Taro_009120</name>
</gene>
<feature type="non-terminal residue" evidence="3">
    <location>
        <position position="1"/>
    </location>
</feature>
<evidence type="ECO:0000313" key="4">
    <source>
        <dbReference type="Proteomes" id="UP000652761"/>
    </source>
</evidence>
<keyword evidence="2" id="KW-0472">Membrane</keyword>
<evidence type="ECO:0000256" key="2">
    <source>
        <dbReference type="SAM" id="Phobius"/>
    </source>
</evidence>